<dbReference type="RefSeq" id="WP_135037068.1">
    <property type="nucleotide sequence ID" value="NZ_CACRSU010000017.1"/>
</dbReference>
<accession>A0A6N2UH63</accession>
<protein>
    <submittedName>
        <fullName evidence="1">Uncharacterized protein</fullName>
    </submittedName>
</protein>
<organism evidence="1">
    <name type="scientific">Bacteroides intestinalis</name>
    <dbReference type="NCBI Taxonomy" id="329854"/>
    <lineage>
        <taxon>Bacteria</taxon>
        <taxon>Pseudomonadati</taxon>
        <taxon>Bacteroidota</taxon>
        <taxon>Bacteroidia</taxon>
        <taxon>Bacteroidales</taxon>
        <taxon>Bacteroidaceae</taxon>
        <taxon>Bacteroides</taxon>
    </lineage>
</organism>
<name>A0A6N2UH63_9BACE</name>
<sequence>MRFTLRNKSKLIKAFGEDYYKLLISSLTAFAKSNREIAAYTIEGYTYEFINIPNVQPSADSNFQFAIVGKQYDVLHVAYYSAIG</sequence>
<proteinExistence type="predicted"/>
<dbReference type="AlphaFoldDB" id="A0A6N2UH63"/>
<reference evidence="1" key="1">
    <citation type="submission" date="2019-11" db="EMBL/GenBank/DDBJ databases">
        <authorList>
            <person name="Feng L."/>
        </authorList>
    </citation>
    <scope>NUCLEOTIDE SEQUENCE</scope>
    <source>
        <strain evidence="1">BintestinalisLFYP9</strain>
    </source>
</reference>
<evidence type="ECO:0000313" key="1">
    <source>
        <dbReference type="EMBL" id="VYT16142.1"/>
    </source>
</evidence>
<gene>
    <name evidence="1" type="ORF">BILFYP9_02031</name>
</gene>
<dbReference type="EMBL" id="CACRSU010000017">
    <property type="protein sequence ID" value="VYT16142.1"/>
    <property type="molecule type" value="Genomic_DNA"/>
</dbReference>